<gene>
    <name evidence="1" type="ORF">ENSA7_55520</name>
</gene>
<dbReference type="RefSeq" id="WP_106092431.1">
    <property type="nucleotide sequence ID" value="NZ_PVNL01000111.1"/>
</dbReference>
<proteinExistence type="predicted"/>
<organism evidence="1 2">
    <name type="scientific">Enhygromyxa salina</name>
    <dbReference type="NCBI Taxonomy" id="215803"/>
    <lineage>
        <taxon>Bacteria</taxon>
        <taxon>Pseudomonadati</taxon>
        <taxon>Myxococcota</taxon>
        <taxon>Polyangia</taxon>
        <taxon>Nannocystales</taxon>
        <taxon>Nannocystaceae</taxon>
        <taxon>Enhygromyxa</taxon>
    </lineage>
</organism>
<evidence type="ECO:0000313" key="2">
    <source>
        <dbReference type="Proteomes" id="UP000238823"/>
    </source>
</evidence>
<dbReference type="EMBL" id="PVNL01000111">
    <property type="protein sequence ID" value="PRQ02723.1"/>
    <property type="molecule type" value="Genomic_DNA"/>
</dbReference>
<dbReference type="OrthoDB" id="5517408at2"/>
<accession>A0A2S9YCA5</accession>
<evidence type="ECO:0000313" key="1">
    <source>
        <dbReference type="EMBL" id="PRQ02723.1"/>
    </source>
</evidence>
<reference evidence="1 2" key="1">
    <citation type="submission" date="2018-03" db="EMBL/GenBank/DDBJ databases">
        <title>Draft Genome Sequences of the Obligatory Marine Myxobacteria Enhygromyxa salina SWB007.</title>
        <authorList>
            <person name="Poehlein A."/>
            <person name="Moghaddam J.A."/>
            <person name="Harms H."/>
            <person name="Alanjari M."/>
            <person name="Koenig G.M."/>
            <person name="Daniel R."/>
            <person name="Schaeberle T.F."/>
        </authorList>
    </citation>
    <scope>NUCLEOTIDE SEQUENCE [LARGE SCALE GENOMIC DNA]</scope>
    <source>
        <strain evidence="1 2">SWB007</strain>
    </source>
</reference>
<name>A0A2S9YCA5_9BACT</name>
<dbReference type="AlphaFoldDB" id="A0A2S9YCA5"/>
<dbReference type="Proteomes" id="UP000238823">
    <property type="component" value="Unassembled WGS sequence"/>
</dbReference>
<protein>
    <recommendedName>
        <fullName evidence="3">DUF4276 domain-containing protein</fullName>
    </recommendedName>
</protein>
<comment type="caution">
    <text evidence="1">The sequence shown here is derived from an EMBL/GenBank/DDBJ whole genome shotgun (WGS) entry which is preliminary data.</text>
</comment>
<evidence type="ECO:0008006" key="3">
    <source>
        <dbReference type="Google" id="ProtNLM"/>
    </source>
</evidence>
<sequence length="207" mass="22525">MIYLRAGLYAEGPTDYYFLCPLLNRMLREIAAQLFPGANEIEDTRGIDSSGGEKTRADRIAAAVRDNEDLIDILIIHADGAGNPAAVIREQVAPGIEAARTAIPNKPIPAIPCVPVREIEAWLLADESVFREQLGVEVALPAAPERELDPKRILRERLPSPRGSAPGIPYTLFGEQVSLAALRRLAAFTEFEAALTQLVRSFGPGRS</sequence>